<evidence type="ECO:0000256" key="1">
    <source>
        <dbReference type="ARBA" id="ARBA00011046"/>
    </source>
</evidence>
<comment type="similarity">
    <text evidence="1">Belongs to the BlaI transcriptional regulatory family.</text>
</comment>
<dbReference type="Gene3D" id="1.10.10.10">
    <property type="entry name" value="Winged helix-like DNA-binding domain superfamily/Winged helix DNA-binding domain"/>
    <property type="match status" value="1"/>
</dbReference>
<gene>
    <name evidence="5" type="ORF">KHY36_01890</name>
</gene>
<name>A0A943HJM3_9FIRM</name>
<dbReference type="GO" id="GO:0045892">
    <property type="term" value="P:negative regulation of DNA-templated transcription"/>
    <property type="evidence" value="ECO:0007669"/>
    <property type="project" value="InterPro"/>
</dbReference>
<evidence type="ECO:0000256" key="2">
    <source>
        <dbReference type="ARBA" id="ARBA00023015"/>
    </source>
</evidence>
<protein>
    <submittedName>
        <fullName evidence="5">BlaI/MecI/CopY family transcriptional regulator</fullName>
    </submittedName>
</protein>
<reference evidence="5" key="1">
    <citation type="submission" date="2021-02" db="EMBL/GenBank/DDBJ databases">
        <title>Infant gut strain persistence is associated with maternal origin, phylogeny, and functional potential including surface adhesion and iron acquisition.</title>
        <authorList>
            <person name="Lou Y.C."/>
        </authorList>
    </citation>
    <scope>NUCLEOTIDE SEQUENCE</scope>
    <source>
        <strain evidence="5">L3_101_000M1_dasL3_101_000M1_concoct_87</strain>
    </source>
</reference>
<keyword evidence="3" id="KW-0238">DNA-binding</keyword>
<evidence type="ECO:0000256" key="3">
    <source>
        <dbReference type="ARBA" id="ARBA00023125"/>
    </source>
</evidence>
<comment type="caution">
    <text evidence="5">The sequence shown here is derived from an EMBL/GenBank/DDBJ whole genome shotgun (WGS) entry which is preliminary data.</text>
</comment>
<dbReference type="Gene3D" id="1.10.4040.10">
    <property type="entry name" value="Penicillinase repressor domain"/>
    <property type="match status" value="1"/>
</dbReference>
<dbReference type="PIRSF" id="PIRSF019455">
    <property type="entry name" value="CopR_AtkY"/>
    <property type="match status" value="1"/>
</dbReference>
<sequence length="127" mass="14229">MPKIKRLPDAELEIMNALWDADAPLTAAELETALPGPPRARTTLLTLLARLEEKGCVNREKQGRGYLYTATLTRSEYLPAESKSVWHRLFGGSPRSFVAALAETDTLTDADIDELAKYLEELKKERK</sequence>
<keyword evidence="4" id="KW-0804">Transcription</keyword>
<dbReference type="InterPro" id="IPR036388">
    <property type="entry name" value="WH-like_DNA-bd_sf"/>
</dbReference>
<organism evidence="5 6">
    <name type="scientific">Subdoligranulum variabile</name>
    <dbReference type="NCBI Taxonomy" id="214851"/>
    <lineage>
        <taxon>Bacteria</taxon>
        <taxon>Bacillati</taxon>
        <taxon>Bacillota</taxon>
        <taxon>Clostridia</taxon>
        <taxon>Eubacteriales</taxon>
        <taxon>Oscillospiraceae</taxon>
        <taxon>Subdoligranulum</taxon>
    </lineage>
</organism>
<dbReference type="InterPro" id="IPR005650">
    <property type="entry name" value="BlaI_family"/>
</dbReference>
<keyword evidence="2" id="KW-0805">Transcription regulation</keyword>
<dbReference type="GO" id="GO:0003677">
    <property type="term" value="F:DNA binding"/>
    <property type="evidence" value="ECO:0007669"/>
    <property type="project" value="UniProtKB-KW"/>
</dbReference>
<evidence type="ECO:0000313" key="6">
    <source>
        <dbReference type="Proteomes" id="UP000759273"/>
    </source>
</evidence>
<dbReference type="AlphaFoldDB" id="A0A943HJM3"/>
<accession>A0A943HJM3</accession>
<dbReference type="EMBL" id="JAGZGG010000003">
    <property type="protein sequence ID" value="MBS5331265.1"/>
    <property type="molecule type" value="Genomic_DNA"/>
</dbReference>
<dbReference type="SUPFAM" id="SSF46785">
    <property type="entry name" value="Winged helix' DNA-binding domain"/>
    <property type="match status" value="1"/>
</dbReference>
<dbReference type="Pfam" id="PF03965">
    <property type="entry name" value="Penicillinase_R"/>
    <property type="match status" value="1"/>
</dbReference>
<dbReference type="Proteomes" id="UP000759273">
    <property type="component" value="Unassembled WGS sequence"/>
</dbReference>
<evidence type="ECO:0000313" key="5">
    <source>
        <dbReference type="EMBL" id="MBS5331265.1"/>
    </source>
</evidence>
<dbReference type="InterPro" id="IPR036390">
    <property type="entry name" value="WH_DNA-bd_sf"/>
</dbReference>
<evidence type="ECO:0000256" key="4">
    <source>
        <dbReference type="ARBA" id="ARBA00023163"/>
    </source>
</evidence>
<proteinExistence type="inferred from homology"/>